<dbReference type="InterPro" id="IPR016161">
    <property type="entry name" value="Ald_DH/histidinol_DH"/>
</dbReference>
<dbReference type="InterPro" id="IPR015590">
    <property type="entry name" value="Aldehyde_DH_dom"/>
</dbReference>
<sequence>MRLSVIAYWSLYRVRSQNSIPVERKKAAVRIEPLGVVSCLTPWNYPLGQIFQKVIPALLMGNTVVLKPSSMAPLTAVILAEAVRRVGFPKGVFNLINGVGTQFGDMLTEHPFISKISFTGSTETGRYLAKKAAAGLKRISLELGGKSPCIWLPGIDNYEPACRTLFNSVFLNAGQTCTSLSRLLIPESMKTEVEKLLKRLYADYRIGMPDDPEAVVGPLISRKQYERVSEFIRLGVTEGATLFAGEIPPVDPQGGWFIRPVIFTDVTETMQIAQEEIFGPVLCVMTYHDREDALRIANSTRYGLSSAVYGPSDEAEAFAAEIEAGNVFINNSPRDITAPFGGFKESGIGYESGEEGLMEFARFKSVFDGRETR</sequence>
<dbReference type="PANTHER" id="PTHR42804:SF1">
    <property type="entry name" value="ALDEHYDE DEHYDROGENASE-RELATED"/>
    <property type="match status" value="1"/>
</dbReference>
<dbReference type="InterPro" id="IPR016163">
    <property type="entry name" value="Ald_DH_C"/>
</dbReference>
<feature type="domain" description="Aldehyde dehydrogenase" evidence="2">
    <location>
        <begin position="15"/>
        <end position="366"/>
    </location>
</feature>
<dbReference type="Gene3D" id="3.40.605.10">
    <property type="entry name" value="Aldehyde Dehydrogenase, Chain A, domain 1"/>
    <property type="match status" value="1"/>
</dbReference>
<dbReference type="InterPro" id="IPR029510">
    <property type="entry name" value="Ald_DH_CS_GLU"/>
</dbReference>
<dbReference type="PANTHER" id="PTHR42804">
    <property type="entry name" value="ALDEHYDE DEHYDROGENASE"/>
    <property type="match status" value="1"/>
</dbReference>
<evidence type="ECO:0000313" key="3">
    <source>
        <dbReference type="EMBL" id="EJX07657.1"/>
    </source>
</evidence>
<dbReference type="SUPFAM" id="SSF53720">
    <property type="entry name" value="ALDH-like"/>
    <property type="match status" value="1"/>
</dbReference>
<dbReference type="EMBL" id="AMCI01000826">
    <property type="protein sequence ID" value="EJX07657.1"/>
    <property type="molecule type" value="Genomic_DNA"/>
</dbReference>
<dbReference type="EC" id="1.-.-.-" evidence="3"/>
<dbReference type="GO" id="GO:0016620">
    <property type="term" value="F:oxidoreductase activity, acting on the aldehyde or oxo group of donors, NAD or NADP as acceptor"/>
    <property type="evidence" value="ECO:0007669"/>
    <property type="project" value="InterPro"/>
</dbReference>
<evidence type="ECO:0000256" key="1">
    <source>
        <dbReference type="ARBA" id="ARBA00023002"/>
    </source>
</evidence>
<reference evidence="3" key="1">
    <citation type="journal article" date="2012" name="PLoS ONE">
        <title>Gene sets for utilization of primary and secondary nutrition supplies in the distal gut of endangered iberian lynx.</title>
        <authorList>
            <person name="Alcaide M."/>
            <person name="Messina E."/>
            <person name="Richter M."/>
            <person name="Bargiela R."/>
            <person name="Peplies J."/>
            <person name="Huws S.A."/>
            <person name="Newbold C.J."/>
            <person name="Golyshin P.N."/>
            <person name="Simon M.A."/>
            <person name="Lopez G."/>
            <person name="Yakimov M.M."/>
            <person name="Ferrer M."/>
        </authorList>
    </citation>
    <scope>NUCLEOTIDE SEQUENCE</scope>
</reference>
<evidence type="ECO:0000259" key="2">
    <source>
        <dbReference type="Pfam" id="PF00171"/>
    </source>
</evidence>
<name>J9GJ35_9ZZZZ</name>
<accession>J9GJ35</accession>
<protein>
    <submittedName>
        <fullName evidence="3">Protein containing Aldehyde dehydrogenase domain protein</fullName>
        <ecNumber evidence="3">1.-.-.-</ecNumber>
    </submittedName>
</protein>
<proteinExistence type="predicted"/>
<keyword evidence="1 3" id="KW-0560">Oxidoreductase</keyword>
<dbReference type="PROSITE" id="PS00687">
    <property type="entry name" value="ALDEHYDE_DEHYDR_GLU"/>
    <property type="match status" value="1"/>
</dbReference>
<dbReference type="Pfam" id="PF00171">
    <property type="entry name" value="Aldedh"/>
    <property type="match status" value="1"/>
</dbReference>
<gene>
    <name evidence="3" type="ORF">EVA_04232</name>
</gene>
<dbReference type="Gene3D" id="3.40.309.10">
    <property type="entry name" value="Aldehyde Dehydrogenase, Chain A, domain 2"/>
    <property type="match status" value="1"/>
</dbReference>
<organism evidence="3">
    <name type="scientific">gut metagenome</name>
    <dbReference type="NCBI Taxonomy" id="749906"/>
    <lineage>
        <taxon>unclassified sequences</taxon>
        <taxon>metagenomes</taxon>
        <taxon>organismal metagenomes</taxon>
    </lineage>
</organism>
<comment type="caution">
    <text evidence="3">The sequence shown here is derived from an EMBL/GenBank/DDBJ whole genome shotgun (WGS) entry which is preliminary data.</text>
</comment>
<dbReference type="AlphaFoldDB" id="J9GJ35"/>
<dbReference type="InterPro" id="IPR016162">
    <property type="entry name" value="Ald_DH_N"/>
</dbReference>